<keyword evidence="2" id="KW-1185">Reference proteome</keyword>
<evidence type="ECO:0000313" key="1">
    <source>
        <dbReference type="EMBL" id="KAL3686357.1"/>
    </source>
</evidence>
<dbReference type="Proteomes" id="UP001633002">
    <property type="component" value="Unassembled WGS sequence"/>
</dbReference>
<gene>
    <name evidence="1" type="ORF">R1sor_008931</name>
</gene>
<proteinExistence type="predicted"/>
<comment type="caution">
    <text evidence="1">The sequence shown here is derived from an EMBL/GenBank/DDBJ whole genome shotgun (WGS) entry which is preliminary data.</text>
</comment>
<dbReference type="AlphaFoldDB" id="A0ABD3H4B6"/>
<accession>A0ABD3H4B6</accession>
<protein>
    <submittedName>
        <fullName evidence="1">Uncharacterized protein</fullName>
    </submittedName>
</protein>
<organism evidence="1 2">
    <name type="scientific">Riccia sorocarpa</name>
    <dbReference type="NCBI Taxonomy" id="122646"/>
    <lineage>
        <taxon>Eukaryota</taxon>
        <taxon>Viridiplantae</taxon>
        <taxon>Streptophyta</taxon>
        <taxon>Embryophyta</taxon>
        <taxon>Marchantiophyta</taxon>
        <taxon>Marchantiopsida</taxon>
        <taxon>Marchantiidae</taxon>
        <taxon>Marchantiales</taxon>
        <taxon>Ricciaceae</taxon>
        <taxon>Riccia</taxon>
    </lineage>
</organism>
<evidence type="ECO:0000313" key="2">
    <source>
        <dbReference type="Proteomes" id="UP001633002"/>
    </source>
</evidence>
<dbReference type="EMBL" id="JBJQOH010000005">
    <property type="protein sequence ID" value="KAL3686357.1"/>
    <property type="molecule type" value="Genomic_DNA"/>
</dbReference>
<reference evidence="1 2" key="1">
    <citation type="submission" date="2024-09" db="EMBL/GenBank/DDBJ databases">
        <title>Chromosome-scale assembly of Riccia sorocarpa.</title>
        <authorList>
            <person name="Paukszto L."/>
        </authorList>
    </citation>
    <scope>NUCLEOTIDE SEQUENCE [LARGE SCALE GENOMIC DNA]</scope>
    <source>
        <strain evidence="1">LP-2024</strain>
        <tissue evidence="1">Aerial parts of the thallus</tissue>
    </source>
</reference>
<name>A0ABD3H4B6_9MARC</name>
<sequence>MQRAALVISNKYKVKDSGVRGDGSAAWARIESPVGEIVGDYNSVELPDDTQETANLLNDHFPVCIKLQWSATENHEEEKWQSYFKFRIQELQVEDVKEKVKEIWEAHPRNVTDAHVKWELAWNRVKKFLQRTRAENRLKQGDKKILAQELNALRSSIAHNNTLENRSRLAHLESTVKDMELKEAMAWRLRSKARWLKEGDAPSHYFFVMLKSNFKRENIESLTTAKREILTSKDEILAETHRFYQDLFSEDTDYDETERRNTLQEALGLLQKKINSDQSRRIEELQHMDEIERIVGMLPPEKSPGLDGVTSEVKGHLHGLEAGVGHKLFADDTGLLLQADAANWAKATEVINKFELMSGARLNVSKLLVVPIGFEEPPEWLRRAGCKLAVEGEIWSYLGCSIGINLTDEQILQWIVDRLTKRINHWSTYAVVGEYDGEKSFNGWDHQANDWKIILGQDLLDHTGLNRRWGTA</sequence>